<dbReference type="InterPro" id="IPR009317">
    <property type="entry name" value="ChaB"/>
</dbReference>
<name>A0A914E1V7_9BILA</name>
<feature type="region of interest" description="Disordered" evidence="1">
    <location>
        <begin position="1"/>
        <end position="39"/>
    </location>
</feature>
<dbReference type="Gene3D" id="1.10.1740.70">
    <property type="entry name" value="ChaB"/>
    <property type="match status" value="1"/>
</dbReference>
<feature type="compositionally biased region" description="Polar residues" evidence="1">
    <location>
        <begin position="1"/>
        <end position="11"/>
    </location>
</feature>
<dbReference type="WBParaSite" id="ACRNAN_scaffold5188.g21625.t1">
    <property type="protein sequence ID" value="ACRNAN_scaffold5188.g21625.t1"/>
    <property type="gene ID" value="ACRNAN_scaffold5188.g21625"/>
</dbReference>
<keyword evidence="2" id="KW-1185">Reference proteome</keyword>
<evidence type="ECO:0000313" key="2">
    <source>
        <dbReference type="Proteomes" id="UP000887540"/>
    </source>
</evidence>
<feature type="compositionally biased region" description="Basic and acidic residues" evidence="1">
    <location>
        <begin position="13"/>
        <end position="30"/>
    </location>
</feature>
<dbReference type="SUPFAM" id="SSF140376">
    <property type="entry name" value="ChaB-like"/>
    <property type="match status" value="1"/>
</dbReference>
<dbReference type="InterPro" id="IPR037205">
    <property type="entry name" value="ChaB_sf"/>
</dbReference>
<reference evidence="3" key="1">
    <citation type="submission" date="2022-11" db="UniProtKB">
        <authorList>
            <consortium name="WormBaseParasite"/>
        </authorList>
    </citation>
    <scope>IDENTIFICATION</scope>
</reference>
<dbReference type="Proteomes" id="UP000887540">
    <property type="component" value="Unplaced"/>
</dbReference>
<sequence length="106" mass="12103">MTKTKSFVQHSNKSKDETDQDIHPKFHGDQDLPSNLAGLPSRAKEIYREAFNATQDRFSDLFLKHTDEPTGKVANRVALRAVKREFEQVGDDWYDRETGEGPAPEI</sequence>
<protein>
    <submittedName>
        <fullName evidence="3">Cation transport regulator ChaB</fullName>
    </submittedName>
</protein>
<evidence type="ECO:0000256" key="1">
    <source>
        <dbReference type="SAM" id="MobiDB-lite"/>
    </source>
</evidence>
<dbReference type="Pfam" id="PF06150">
    <property type="entry name" value="ChaB"/>
    <property type="match status" value="1"/>
</dbReference>
<accession>A0A914E1V7</accession>
<dbReference type="AlphaFoldDB" id="A0A914E1V7"/>
<organism evidence="2 3">
    <name type="scientific">Acrobeloides nanus</name>
    <dbReference type="NCBI Taxonomy" id="290746"/>
    <lineage>
        <taxon>Eukaryota</taxon>
        <taxon>Metazoa</taxon>
        <taxon>Ecdysozoa</taxon>
        <taxon>Nematoda</taxon>
        <taxon>Chromadorea</taxon>
        <taxon>Rhabditida</taxon>
        <taxon>Tylenchina</taxon>
        <taxon>Cephalobomorpha</taxon>
        <taxon>Cephaloboidea</taxon>
        <taxon>Cephalobidae</taxon>
        <taxon>Acrobeloides</taxon>
    </lineage>
</organism>
<evidence type="ECO:0000313" key="3">
    <source>
        <dbReference type="WBParaSite" id="ACRNAN_scaffold5188.g21625.t1"/>
    </source>
</evidence>
<proteinExistence type="predicted"/>